<reference evidence="2 3" key="1">
    <citation type="journal article" date="2022" name="Res Sq">
        <title>Evolution of multicellular longitudinally dividing oral cavity symbionts (Neisseriaceae).</title>
        <authorList>
            <person name="Nyongesa S."/>
            <person name="Weber P."/>
            <person name="Bernet E."/>
            <person name="Pullido F."/>
            <person name="Nieckarz M."/>
            <person name="Delaby M."/>
            <person name="Nieves C."/>
            <person name="Viehboeck T."/>
            <person name="Krause N."/>
            <person name="Rivera-Millot A."/>
            <person name="Nakamura A."/>
            <person name="Vischer N."/>
            <person name="VanNieuwenhze M."/>
            <person name="Brun Y."/>
            <person name="Cava F."/>
            <person name="Bulgheresi S."/>
            <person name="Veyrier F."/>
        </authorList>
    </citation>
    <scope>NUCLEOTIDE SEQUENCE [LARGE SCALE GENOMIC DNA]</scope>
    <source>
        <strain evidence="2 3">SN4</strain>
    </source>
</reference>
<keyword evidence="3" id="KW-1185">Reference proteome</keyword>
<name>A0ABY4E3E9_9NEIS</name>
<evidence type="ECO:0000313" key="3">
    <source>
        <dbReference type="Proteomes" id="UP000832011"/>
    </source>
</evidence>
<keyword evidence="1" id="KW-0472">Membrane</keyword>
<dbReference type="RefSeq" id="WP_058356191.1">
    <property type="nucleotide sequence ID" value="NZ_CABKVG010000008.1"/>
</dbReference>
<feature type="transmembrane region" description="Helical" evidence="1">
    <location>
        <begin position="17"/>
        <end position="40"/>
    </location>
</feature>
<dbReference type="EMBL" id="CP091511">
    <property type="protein sequence ID" value="UOO89901.1"/>
    <property type="molecule type" value="Genomic_DNA"/>
</dbReference>
<dbReference type="Pfam" id="PF05751">
    <property type="entry name" value="FixH"/>
    <property type="match status" value="1"/>
</dbReference>
<organism evidence="2 3">
    <name type="scientific">Vitreoscilla massiliensis</name>
    <dbReference type="NCBI Taxonomy" id="1689272"/>
    <lineage>
        <taxon>Bacteria</taxon>
        <taxon>Pseudomonadati</taxon>
        <taxon>Pseudomonadota</taxon>
        <taxon>Betaproteobacteria</taxon>
        <taxon>Neisseriales</taxon>
        <taxon>Neisseriaceae</taxon>
        <taxon>Vitreoscilla</taxon>
    </lineage>
</organism>
<evidence type="ECO:0000256" key="1">
    <source>
        <dbReference type="SAM" id="Phobius"/>
    </source>
</evidence>
<sequence length="182" mass="20327">MAVLKLKSTAKPWYKEAWAWGILAGPILVIPAGLITYYLAASGADPLVSDDYYKEGKNIHLQLNRDTAATSHHIQAQVMFSPDGSKVRVFLNGDYNPQQALHFSLQHPTMAQYDQSVALTLVNADAKLYEAQLKPLPPMNSWYVRIENDQATWRVQEKWLVQNGNSLLLTPKYAGNTASSPK</sequence>
<protein>
    <submittedName>
        <fullName evidence="2">FixH family protein</fullName>
    </submittedName>
</protein>
<gene>
    <name evidence="2" type="ORF">LVJ82_02625</name>
</gene>
<accession>A0ABY4E3E9</accession>
<dbReference type="InterPro" id="IPR008620">
    <property type="entry name" value="FixH"/>
</dbReference>
<dbReference type="Proteomes" id="UP000832011">
    <property type="component" value="Chromosome"/>
</dbReference>
<proteinExistence type="predicted"/>
<keyword evidence="1" id="KW-0812">Transmembrane</keyword>
<keyword evidence="1" id="KW-1133">Transmembrane helix</keyword>
<evidence type="ECO:0000313" key="2">
    <source>
        <dbReference type="EMBL" id="UOO89901.1"/>
    </source>
</evidence>